<proteinExistence type="predicted"/>
<sequence>MKTVPPNLVKRRLKKLRYISQEICSQTIHTNLCTTWFKNSSNLDLQPSSCIRTKKTLSASFVKH</sequence>
<protein>
    <submittedName>
        <fullName evidence="1">Uncharacterized protein</fullName>
    </submittedName>
</protein>
<evidence type="ECO:0000313" key="1">
    <source>
        <dbReference type="EMBL" id="CDW32849.1"/>
    </source>
</evidence>
<name>A0A0K2U3J6_LEPSM</name>
<dbReference type="AlphaFoldDB" id="A0A0K2U3J6"/>
<accession>A0A0K2U3J6</accession>
<dbReference type="EMBL" id="HACA01015488">
    <property type="protein sequence ID" value="CDW32849.1"/>
    <property type="molecule type" value="Transcribed_RNA"/>
</dbReference>
<reference evidence="1" key="1">
    <citation type="submission" date="2014-05" db="EMBL/GenBank/DDBJ databases">
        <authorList>
            <person name="Chronopoulou M."/>
        </authorList>
    </citation>
    <scope>NUCLEOTIDE SEQUENCE</scope>
    <source>
        <tissue evidence="1">Whole organism</tissue>
    </source>
</reference>
<organism evidence="1">
    <name type="scientific">Lepeophtheirus salmonis</name>
    <name type="common">Salmon louse</name>
    <name type="synonym">Caligus salmonis</name>
    <dbReference type="NCBI Taxonomy" id="72036"/>
    <lineage>
        <taxon>Eukaryota</taxon>
        <taxon>Metazoa</taxon>
        <taxon>Ecdysozoa</taxon>
        <taxon>Arthropoda</taxon>
        <taxon>Crustacea</taxon>
        <taxon>Multicrustacea</taxon>
        <taxon>Hexanauplia</taxon>
        <taxon>Copepoda</taxon>
        <taxon>Siphonostomatoida</taxon>
        <taxon>Caligidae</taxon>
        <taxon>Lepeophtheirus</taxon>
    </lineage>
</organism>